<name>F4XW84_9CYAN</name>
<dbReference type="RefSeq" id="WP_008187534.1">
    <property type="nucleotide sequence ID" value="NZ_GL890942.1"/>
</dbReference>
<gene>
    <name evidence="1" type="ORF">LYNGBM3L_42870</name>
</gene>
<dbReference type="Proteomes" id="UP000003959">
    <property type="component" value="Unassembled WGS sequence"/>
</dbReference>
<dbReference type="EMBL" id="GL890942">
    <property type="protein sequence ID" value="EGJ31069.1"/>
    <property type="molecule type" value="Genomic_DNA"/>
</dbReference>
<dbReference type="HOGENOM" id="CLU_2753449_0_0_3"/>
<evidence type="ECO:0000313" key="1">
    <source>
        <dbReference type="EMBL" id="EGJ31069.1"/>
    </source>
</evidence>
<organism evidence="1 2">
    <name type="scientific">Moorena producens 3L</name>
    <dbReference type="NCBI Taxonomy" id="489825"/>
    <lineage>
        <taxon>Bacteria</taxon>
        <taxon>Bacillati</taxon>
        <taxon>Cyanobacteriota</taxon>
        <taxon>Cyanophyceae</taxon>
        <taxon>Coleofasciculales</taxon>
        <taxon>Coleofasciculaceae</taxon>
        <taxon>Moorena</taxon>
    </lineage>
</organism>
<protein>
    <submittedName>
        <fullName evidence="1">Uncharacterized protein</fullName>
    </submittedName>
</protein>
<dbReference type="AlphaFoldDB" id="F4XW84"/>
<proteinExistence type="predicted"/>
<evidence type="ECO:0000313" key="2">
    <source>
        <dbReference type="Proteomes" id="UP000003959"/>
    </source>
</evidence>
<reference evidence="2" key="1">
    <citation type="journal article" date="2011" name="Proc. Natl. Acad. Sci. U.S.A.">
        <title>Genomic insights into the physiology and ecology of the marine filamentous cyanobacterium Lyngbya majuscula.</title>
        <authorList>
            <person name="Jones A.C."/>
            <person name="Monroe E.A."/>
            <person name="Podell S."/>
            <person name="Hess W.R."/>
            <person name="Klages S."/>
            <person name="Esquenazi E."/>
            <person name="Niessen S."/>
            <person name="Hoover H."/>
            <person name="Rothmann M."/>
            <person name="Lasken R.S."/>
            <person name="Yates J.R.III."/>
            <person name="Reinhardt R."/>
            <person name="Kube M."/>
            <person name="Burkart M.D."/>
            <person name="Allen E.E."/>
            <person name="Dorrestein P.C."/>
            <person name="Gerwick W.H."/>
            <person name="Gerwick L."/>
        </authorList>
    </citation>
    <scope>NUCLEOTIDE SEQUENCE [LARGE SCALE GENOMIC DNA]</scope>
    <source>
        <strain evidence="2">3L</strain>
    </source>
</reference>
<sequence length="70" mass="7242">MITAKSQSDASAGEISLDVDTLALTNGAQIFTSSFKGGDAGSIAEVKSQKSFVRSQTLALTKGVRLMSMS</sequence>
<keyword evidence="2" id="KW-1185">Reference proteome</keyword>
<accession>F4XW84</accession>